<evidence type="ECO:0000313" key="2">
    <source>
        <dbReference type="Proteomes" id="UP000621799"/>
    </source>
</evidence>
<name>A0A928Z6D3_9CYAN</name>
<dbReference type="RefSeq" id="WP_264319617.1">
    <property type="nucleotide sequence ID" value="NZ_JADEXN010000007.1"/>
</dbReference>
<dbReference type="AlphaFoldDB" id="A0A928Z6D3"/>
<dbReference type="Proteomes" id="UP000621799">
    <property type="component" value="Unassembled WGS sequence"/>
</dbReference>
<comment type="caution">
    <text evidence="1">The sequence shown here is derived from an EMBL/GenBank/DDBJ whole genome shotgun (WGS) entry which is preliminary data.</text>
</comment>
<accession>A0A928Z6D3</accession>
<keyword evidence="2" id="KW-1185">Reference proteome</keyword>
<organism evidence="1 2">
    <name type="scientific">Zarconia navalis LEGE 11467</name>
    <dbReference type="NCBI Taxonomy" id="1828826"/>
    <lineage>
        <taxon>Bacteria</taxon>
        <taxon>Bacillati</taxon>
        <taxon>Cyanobacteriota</taxon>
        <taxon>Cyanophyceae</taxon>
        <taxon>Oscillatoriophycideae</taxon>
        <taxon>Oscillatoriales</taxon>
        <taxon>Oscillatoriales incertae sedis</taxon>
        <taxon>Zarconia</taxon>
        <taxon>Zarconia navalis</taxon>
    </lineage>
</organism>
<reference evidence="1" key="1">
    <citation type="submission" date="2020-10" db="EMBL/GenBank/DDBJ databases">
        <authorList>
            <person name="Castelo-Branco R."/>
            <person name="Eusebio N."/>
            <person name="Adriana R."/>
            <person name="Vieira A."/>
            <person name="Brugerolle De Fraissinette N."/>
            <person name="Rezende De Castro R."/>
            <person name="Schneider M.P."/>
            <person name="Vasconcelos V."/>
            <person name="Leao P.N."/>
        </authorList>
    </citation>
    <scope>NUCLEOTIDE SEQUENCE</scope>
    <source>
        <strain evidence="1">LEGE 11467</strain>
    </source>
</reference>
<sequence>MMKLQDLKDKTWETWLMLQKFAGVVVQPENFQPEVRAFGDLRYRDTWKRALGHFMALSIVRSVLEPVSLVTFYLNPPRDDWSWEVRRETFEAYIRIPGALDLIREGLNEIFGSPSSYQGEDLNGIFELVENSARVRGLLPRS</sequence>
<dbReference type="EMBL" id="JADEXN010000007">
    <property type="protein sequence ID" value="MBE9039355.1"/>
    <property type="molecule type" value="Genomic_DNA"/>
</dbReference>
<protein>
    <submittedName>
        <fullName evidence="1">Uncharacterized protein</fullName>
    </submittedName>
</protein>
<proteinExistence type="predicted"/>
<gene>
    <name evidence="1" type="ORF">IQ235_00910</name>
</gene>
<evidence type="ECO:0000313" key="1">
    <source>
        <dbReference type="EMBL" id="MBE9039355.1"/>
    </source>
</evidence>